<evidence type="ECO:0000256" key="8">
    <source>
        <dbReference type="ARBA" id="ARBA00022801"/>
    </source>
</evidence>
<dbReference type="SUPFAM" id="SSF50465">
    <property type="entry name" value="EF-Tu/eEF-1alpha/eIF2-gamma C-terminal domain"/>
    <property type="match status" value="1"/>
</dbReference>
<evidence type="ECO:0000313" key="19">
    <source>
        <dbReference type="EMBL" id="KPM11729.1"/>
    </source>
</evidence>
<evidence type="ECO:0000256" key="5">
    <source>
        <dbReference type="ARBA" id="ARBA00022723"/>
    </source>
</evidence>
<organism evidence="19 22">
    <name type="scientific">Sarcoptes scabiei</name>
    <name type="common">Itch mite</name>
    <name type="synonym">Acarus scabiei</name>
    <dbReference type="NCBI Taxonomy" id="52283"/>
    <lineage>
        <taxon>Eukaryota</taxon>
        <taxon>Metazoa</taxon>
        <taxon>Ecdysozoa</taxon>
        <taxon>Arthropoda</taxon>
        <taxon>Chelicerata</taxon>
        <taxon>Arachnida</taxon>
        <taxon>Acari</taxon>
        <taxon>Acariformes</taxon>
        <taxon>Sarcoptiformes</taxon>
        <taxon>Astigmata</taxon>
        <taxon>Psoroptidia</taxon>
        <taxon>Sarcoptoidea</taxon>
        <taxon>Sarcoptidae</taxon>
        <taxon>Sarcoptinae</taxon>
        <taxon>Sarcoptes</taxon>
    </lineage>
</organism>
<evidence type="ECO:0000256" key="13">
    <source>
        <dbReference type="ARBA" id="ARBA00023134"/>
    </source>
</evidence>
<evidence type="ECO:0000256" key="16">
    <source>
        <dbReference type="SAM" id="MobiDB-lite"/>
    </source>
</evidence>
<evidence type="ECO:0000313" key="21">
    <source>
        <dbReference type="Proteomes" id="UP000070412"/>
    </source>
</evidence>
<keyword evidence="10" id="KW-0648">Protein biosynthesis</keyword>
<evidence type="ECO:0000313" key="20">
    <source>
        <dbReference type="EnsemblMetazoa" id="KAF7492505.1"/>
    </source>
</evidence>
<dbReference type="FunFam" id="2.40.30.10:FF:000001">
    <property type="entry name" value="Elongation factor Tu"/>
    <property type="match status" value="1"/>
</dbReference>
<dbReference type="InterPro" id="IPR027417">
    <property type="entry name" value="P-loop_NTPase"/>
</dbReference>
<protein>
    <recommendedName>
        <fullName evidence="15">Elongation factor Tu</fullName>
    </recommendedName>
</protein>
<keyword evidence="4" id="KW-0963">Cytoplasm</keyword>
<dbReference type="InterPro" id="IPR009000">
    <property type="entry name" value="Transl_B-barrel_sf"/>
</dbReference>
<dbReference type="InterPro" id="IPR004541">
    <property type="entry name" value="Transl_elong_EFTu/EF1A_bac/org"/>
</dbReference>
<dbReference type="Proteomes" id="UP000616769">
    <property type="component" value="Unassembled WGS sequence"/>
</dbReference>
<dbReference type="AlphaFoldDB" id="A0A132ALK1"/>
<proteinExistence type="inferred from homology"/>
<keyword evidence="21" id="KW-1185">Reference proteome</keyword>
<dbReference type="GO" id="GO:0070125">
    <property type="term" value="P:mitochondrial translational elongation"/>
    <property type="evidence" value="ECO:0007669"/>
    <property type="project" value="TreeGrafter"/>
</dbReference>
<dbReference type="NCBIfam" id="TIGR00485">
    <property type="entry name" value="EF-Tu"/>
    <property type="match status" value="1"/>
</dbReference>
<dbReference type="InterPro" id="IPR009001">
    <property type="entry name" value="Transl_elong_EF1A/Init_IF2_C"/>
</dbReference>
<keyword evidence="6 15" id="KW-0547">Nucleotide-binding</keyword>
<dbReference type="Pfam" id="PF03144">
    <property type="entry name" value="GTP_EFTU_D2"/>
    <property type="match status" value="1"/>
</dbReference>
<dbReference type="InterPro" id="IPR005225">
    <property type="entry name" value="Small_GTP-bd"/>
</dbReference>
<dbReference type="GO" id="GO:0003924">
    <property type="term" value="F:GTPase activity"/>
    <property type="evidence" value="ECO:0007669"/>
    <property type="project" value="UniProtKB-UniRule"/>
</dbReference>
<dbReference type="PRINTS" id="PR00315">
    <property type="entry name" value="ELONGATNFCT"/>
</dbReference>
<reference evidence="18" key="3">
    <citation type="submission" date="2020-01" db="EMBL/GenBank/DDBJ databases">
        <authorList>
            <person name="Korhonen P.K.K."/>
            <person name="Guangxu M.G."/>
            <person name="Wang T.W."/>
            <person name="Stroehlein A.J.S."/>
            <person name="Young N.D."/>
            <person name="Ang C.-S.A."/>
            <person name="Fernando D.W.F."/>
            <person name="Lu H.L."/>
            <person name="Taylor S.T."/>
            <person name="Ehtesham M.E.M."/>
            <person name="Najaraj S.H.N."/>
            <person name="Harsha G.H.G."/>
            <person name="Madugundu A.M."/>
            <person name="Renuse S.R."/>
            <person name="Holt D.H."/>
            <person name="Pandey A.P."/>
            <person name="Papenfuss A.P."/>
            <person name="Gasser R.B.G."/>
            <person name="Fischer K.F."/>
        </authorList>
    </citation>
    <scope>NUCLEOTIDE SEQUENCE</scope>
    <source>
        <strain evidence="18">SSS_KF_BRIS2020</strain>
    </source>
</reference>
<reference evidence="21" key="2">
    <citation type="journal article" date="2020" name="PLoS Negl. Trop. Dis.">
        <title>High-quality nuclear genome for Sarcoptes scabiei-A critical resource for a neglected parasite.</title>
        <authorList>
            <person name="Korhonen P.K."/>
            <person name="Gasser R.B."/>
            <person name="Ma G."/>
            <person name="Wang T."/>
            <person name="Stroehlein A.J."/>
            <person name="Young N.D."/>
            <person name="Ang C.S."/>
            <person name="Fernando D.D."/>
            <person name="Lu H.C."/>
            <person name="Taylor S."/>
            <person name="Reynolds S.L."/>
            <person name="Mofiz E."/>
            <person name="Najaraj S.H."/>
            <person name="Gowda H."/>
            <person name="Madugundu A."/>
            <person name="Renuse S."/>
            <person name="Holt D."/>
            <person name="Pandey A."/>
            <person name="Papenfuss A.T."/>
            <person name="Fischer K."/>
        </authorList>
    </citation>
    <scope>NUCLEOTIDE SEQUENCE [LARGE SCALE GENOMIC DNA]</scope>
</reference>
<dbReference type="Proteomes" id="UP000070412">
    <property type="component" value="Unassembled WGS sequence"/>
</dbReference>
<accession>A0A132ALK1</accession>
<name>A0A132ALK1_SARSC</name>
<dbReference type="InterPro" id="IPR000795">
    <property type="entry name" value="T_Tr_GTP-bd_dom"/>
</dbReference>
<dbReference type="GO" id="GO:0003746">
    <property type="term" value="F:translation elongation factor activity"/>
    <property type="evidence" value="ECO:0007669"/>
    <property type="project" value="UniProtKB-UniRule"/>
</dbReference>
<dbReference type="GO" id="GO:0005739">
    <property type="term" value="C:mitochondrion"/>
    <property type="evidence" value="ECO:0007669"/>
    <property type="project" value="UniProtKB-SubCell"/>
</dbReference>
<keyword evidence="7 15" id="KW-0251">Elongation factor</keyword>
<dbReference type="PANTHER" id="PTHR43721">
    <property type="entry name" value="ELONGATION FACTOR TU-RELATED"/>
    <property type="match status" value="1"/>
</dbReference>
<dbReference type="FunFam" id="3.40.50.300:FF:000576">
    <property type="entry name" value="Elongation factor Tu"/>
    <property type="match status" value="1"/>
</dbReference>
<dbReference type="CDD" id="cd03697">
    <property type="entry name" value="EFTU_II"/>
    <property type="match status" value="1"/>
</dbReference>
<dbReference type="PROSITE" id="PS51722">
    <property type="entry name" value="G_TR_2"/>
    <property type="match status" value="1"/>
</dbReference>
<keyword evidence="11" id="KW-0809">Transit peptide</keyword>
<evidence type="ECO:0000256" key="7">
    <source>
        <dbReference type="ARBA" id="ARBA00022768"/>
    </source>
</evidence>
<feature type="domain" description="Tr-type G" evidence="17">
    <location>
        <begin position="52"/>
        <end position="247"/>
    </location>
</feature>
<evidence type="ECO:0000259" key="17">
    <source>
        <dbReference type="PROSITE" id="PS51722"/>
    </source>
</evidence>
<dbReference type="InterPro" id="IPR004160">
    <property type="entry name" value="Transl_elong_EFTu/EF1A_C"/>
</dbReference>
<dbReference type="InterPro" id="IPR004161">
    <property type="entry name" value="EFTu-like_2"/>
</dbReference>
<evidence type="ECO:0000256" key="11">
    <source>
        <dbReference type="ARBA" id="ARBA00022946"/>
    </source>
</evidence>
<dbReference type="PROSITE" id="PS00301">
    <property type="entry name" value="G_TR_1"/>
    <property type="match status" value="1"/>
</dbReference>
<dbReference type="GO" id="GO:0046872">
    <property type="term" value="F:metal ion binding"/>
    <property type="evidence" value="ECO:0007669"/>
    <property type="project" value="UniProtKB-KW"/>
</dbReference>
<dbReference type="CDD" id="cd01884">
    <property type="entry name" value="EF_Tu"/>
    <property type="match status" value="1"/>
</dbReference>
<evidence type="ECO:0000256" key="12">
    <source>
        <dbReference type="ARBA" id="ARBA00023128"/>
    </source>
</evidence>
<keyword evidence="9" id="KW-0460">Magnesium</keyword>
<evidence type="ECO:0000256" key="15">
    <source>
        <dbReference type="RuleBase" id="RU000325"/>
    </source>
</evidence>
<dbReference type="SUPFAM" id="SSF50447">
    <property type="entry name" value="Translation proteins"/>
    <property type="match status" value="1"/>
</dbReference>
<sequence length="474" mass="53635">MANLILSRYNFPRKNLIQNVNLILAKTTNLDLVRCLAAVPVPGGQNVFKRDKIHMNIGTIGHVDHGKTTLTSAITRVLSKRKLAKIKEYDEIDNAPEERKRGITINTAHVEYETKKRHYAHMDCPGHADYIKNMITGANQMEGAILVVAATDGVMPQTREHLTLAKQIGIQNIIIYINKIDAADQEMIELVEIEIRELLSELGYDGNATHFVKGSALAAMEDKKPEIGEESILKLMDTVDEVFPDPIREVDKPFLLPIEHVYSIQGRGTVVTGRLEKGVIKKNTECEIIGYGCHHKTVITGIEMFRKTLPEAQAGDNLGALLRGIKRDQVRRGMAIVKPGEYQAVDHVETQMYMLKKEEGGKNLPFLSKLRGHCYCRTWDCSVELDIVDKDMIMPGEDAKINLKILRPMVMEKGSRFTIRDQKQTIMTGIVTNVLPLLSPEERTKLEKGRTRKEREEMEKRMKEIEEGFADKEK</sequence>
<evidence type="ECO:0000313" key="18">
    <source>
        <dbReference type="EMBL" id="KAF7492505.1"/>
    </source>
</evidence>
<dbReference type="InterPro" id="IPR031157">
    <property type="entry name" value="G_TR_CS"/>
</dbReference>
<dbReference type="Pfam" id="PF00009">
    <property type="entry name" value="GTP_EFTU"/>
    <property type="match status" value="1"/>
</dbReference>
<evidence type="ECO:0000256" key="14">
    <source>
        <dbReference type="ARBA" id="ARBA00051990"/>
    </source>
</evidence>
<keyword evidence="5" id="KW-0479">Metal-binding</keyword>
<dbReference type="EMBL" id="JXLN01017761">
    <property type="protein sequence ID" value="KPM11729.1"/>
    <property type="molecule type" value="Genomic_DNA"/>
</dbReference>
<dbReference type="GO" id="GO:0005525">
    <property type="term" value="F:GTP binding"/>
    <property type="evidence" value="ECO:0007669"/>
    <property type="project" value="UniProtKB-UniRule"/>
</dbReference>
<evidence type="ECO:0000256" key="9">
    <source>
        <dbReference type="ARBA" id="ARBA00022842"/>
    </source>
</evidence>
<dbReference type="NCBIfam" id="NF009372">
    <property type="entry name" value="PRK12735.1"/>
    <property type="match status" value="1"/>
</dbReference>
<dbReference type="PANTHER" id="PTHR43721:SF36">
    <property type="entry name" value="ELONGATION FACTOR TU, MITOCHONDRIAL"/>
    <property type="match status" value="1"/>
</dbReference>
<dbReference type="OrthoDB" id="2067at2759"/>
<dbReference type="Pfam" id="PF03143">
    <property type="entry name" value="GTP_EFTU_D3"/>
    <property type="match status" value="1"/>
</dbReference>
<dbReference type="VEuPathDB" id="VectorBase:SSCA000394"/>
<reference evidence="19 22" key="1">
    <citation type="journal article" date="2015" name="Parasit. Vectors">
        <title>Draft genome of the scabies mite.</title>
        <authorList>
            <person name="Rider S.D.Jr."/>
            <person name="Morgan M.S."/>
            <person name="Arlian L.G."/>
        </authorList>
    </citation>
    <scope>NUCLEOTIDE SEQUENCE [LARGE SCALE GENOMIC DNA]</scope>
    <source>
        <strain evidence="19">Arlian Lab</strain>
    </source>
</reference>
<reference evidence="20" key="4">
    <citation type="submission" date="2022-06" db="UniProtKB">
        <authorList>
            <consortium name="EnsemblMetazoa"/>
        </authorList>
    </citation>
    <scope>IDENTIFICATION</scope>
</reference>
<keyword evidence="13 15" id="KW-0342">GTP-binding</keyword>
<evidence type="ECO:0000313" key="22">
    <source>
        <dbReference type="Proteomes" id="UP000616769"/>
    </source>
</evidence>
<evidence type="ECO:0000256" key="1">
    <source>
        <dbReference type="ARBA" id="ARBA00004173"/>
    </source>
</evidence>
<keyword evidence="8" id="KW-0378">Hydrolase</keyword>
<comment type="function">
    <text evidence="15">This protein promotes the GTP-dependent binding of aminoacyl-tRNA to the A-site of ribosomes during protein biosynthesis.</text>
</comment>
<comment type="similarity">
    <text evidence="2 15">Belongs to the TRAFAC class translation factor GTPase superfamily. Classic translation factor GTPase family. EF-Tu/EF-1A subfamily.</text>
</comment>
<dbReference type="InterPro" id="IPR041709">
    <property type="entry name" value="EF-Tu_GTP-bd"/>
</dbReference>
<dbReference type="NCBIfam" id="TIGR00231">
    <property type="entry name" value="small_GTP"/>
    <property type="match status" value="1"/>
</dbReference>
<feature type="region of interest" description="Disordered" evidence="16">
    <location>
        <begin position="442"/>
        <end position="474"/>
    </location>
</feature>
<dbReference type="OMA" id="EGDKEWG"/>
<dbReference type="EnsemblMetazoa" id="SSS_5080s_mrna">
    <property type="protein sequence ID" value="KAF7492505.1"/>
    <property type="gene ID" value="SSS_5080"/>
</dbReference>
<evidence type="ECO:0000256" key="6">
    <source>
        <dbReference type="ARBA" id="ARBA00022741"/>
    </source>
</evidence>
<gene>
    <name evidence="19" type="ORF">QR98_0103040</name>
    <name evidence="18" type="ORF">SSS_5080</name>
</gene>
<dbReference type="SUPFAM" id="SSF52540">
    <property type="entry name" value="P-loop containing nucleoside triphosphate hydrolases"/>
    <property type="match status" value="1"/>
</dbReference>
<comment type="subcellular location">
    <subcellularLocation>
        <location evidence="1">Mitochondrion</location>
    </subcellularLocation>
</comment>
<keyword evidence="12" id="KW-0496">Mitochondrion</keyword>
<evidence type="ECO:0000256" key="10">
    <source>
        <dbReference type="ARBA" id="ARBA00022917"/>
    </source>
</evidence>
<dbReference type="NCBIfam" id="NF000766">
    <property type="entry name" value="PRK00049.1"/>
    <property type="match status" value="1"/>
</dbReference>
<evidence type="ECO:0000256" key="2">
    <source>
        <dbReference type="ARBA" id="ARBA00007249"/>
    </source>
</evidence>
<dbReference type="InterPro" id="IPR050055">
    <property type="entry name" value="EF-Tu_GTPase"/>
</dbReference>
<evidence type="ECO:0000256" key="3">
    <source>
        <dbReference type="ARBA" id="ARBA00011245"/>
    </source>
</evidence>
<dbReference type="EMBL" id="WVUK01000056">
    <property type="protein sequence ID" value="KAF7492505.1"/>
    <property type="molecule type" value="Genomic_DNA"/>
</dbReference>
<dbReference type="Gene3D" id="2.40.30.10">
    <property type="entry name" value="Translation factors"/>
    <property type="match status" value="2"/>
</dbReference>
<dbReference type="InterPro" id="IPR033720">
    <property type="entry name" value="EFTU_2"/>
</dbReference>
<comment type="subunit">
    <text evidence="3">Monomer.</text>
</comment>
<dbReference type="Gene3D" id="3.40.50.300">
    <property type="entry name" value="P-loop containing nucleotide triphosphate hydrolases"/>
    <property type="match status" value="1"/>
</dbReference>
<dbReference type="CDD" id="cd03706">
    <property type="entry name" value="mtEFTU_III"/>
    <property type="match status" value="1"/>
</dbReference>
<dbReference type="NCBIfam" id="NF009373">
    <property type="entry name" value="PRK12736.1"/>
    <property type="match status" value="1"/>
</dbReference>
<evidence type="ECO:0000256" key="4">
    <source>
        <dbReference type="ARBA" id="ARBA00022490"/>
    </source>
</evidence>
<comment type="catalytic activity">
    <reaction evidence="14">
        <text>GTP + H2O = GDP + phosphate + H(+)</text>
        <dbReference type="Rhea" id="RHEA:19669"/>
        <dbReference type="ChEBI" id="CHEBI:15377"/>
        <dbReference type="ChEBI" id="CHEBI:15378"/>
        <dbReference type="ChEBI" id="CHEBI:37565"/>
        <dbReference type="ChEBI" id="CHEBI:43474"/>
        <dbReference type="ChEBI" id="CHEBI:58189"/>
        <dbReference type="EC" id="3.6.5.3"/>
    </reaction>
    <physiologicalReaction direction="left-to-right" evidence="14">
        <dbReference type="Rhea" id="RHEA:19670"/>
    </physiologicalReaction>
</comment>